<reference evidence="1" key="2">
    <citation type="journal article" date="2015" name="Data Brief">
        <title>Shoot transcriptome of the giant reed, Arundo donax.</title>
        <authorList>
            <person name="Barrero R.A."/>
            <person name="Guerrero F.D."/>
            <person name="Moolhuijzen P."/>
            <person name="Goolsby J.A."/>
            <person name="Tidwell J."/>
            <person name="Bellgard S.E."/>
            <person name="Bellgard M.I."/>
        </authorList>
    </citation>
    <scope>NUCLEOTIDE SEQUENCE</scope>
    <source>
        <tissue evidence="1">Shoot tissue taken approximately 20 cm above the soil surface</tissue>
    </source>
</reference>
<protein>
    <submittedName>
        <fullName evidence="1">TERT</fullName>
    </submittedName>
</protein>
<dbReference type="AlphaFoldDB" id="A0A0A9D549"/>
<reference evidence="1" key="1">
    <citation type="submission" date="2014-09" db="EMBL/GenBank/DDBJ databases">
        <authorList>
            <person name="Magalhaes I.L.F."/>
            <person name="Oliveira U."/>
            <person name="Santos F.R."/>
            <person name="Vidigal T.H.D.A."/>
            <person name="Brescovit A.D."/>
            <person name="Santos A.J."/>
        </authorList>
    </citation>
    <scope>NUCLEOTIDE SEQUENCE</scope>
    <source>
        <tissue evidence="1">Shoot tissue taken approximately 20 cm above the soil surface</tissue>
    </source>
</reference>
<evidence type="ECO:0000313" key="1">
    <source>
        <dbReference type="EMBL" id="JAD82941.1"/>
    </source>
</evidence>
<dbReference type="EMBL" id="GBRH01214954">
    <property type="protein sequence ID" value="JAD82941.1"/>
    <property type="molecule type" value="Transcribed_RNA"/>
</dbReference>
<name>A0A0A9D549_ARUDO</name>
<organism evidence="1">
    <name type="scientific">Arundo donax</name>
    <name type="common">Giant reed</name>
    <name type="synonym">Donax arundinaceus</name>
    <dbReference type="NCBI Taxonomy" id="35708"/>
    <lineage>
        <taxon>Eukaryota</taxon>
        <taxon>Viridiplantae</taxon>
        <taxon>Streptophyta</taxon>
        <taxon>Embryophyta</taxon>
        <taxon>Tracheophyta</taxon>
        <taxon>Spermatophyta</taxon>
        <taxon>Magnoliopsida</taxon>
        <taxon>Liliopsida</taxon>
        <taxon>Poales</taxon>
        <taxon>Poaceae</taxon>
        <taxon>PACMAD clade</taxon>
        <taxon>Arundinoideae</taxon>
        <taxon>Arundineae</taxon>
        <taxon>Arundo</taxon>
    </lineage>
</organism>
<accession>A0A0A9D549</accession>
<sequence>MESLLFILVHPVANLSSEQICFCLLWRCQLYSLFLFLGFCVYKLEHFVDRLKEGNLEYVHPSLEQLGSVILTAP</sequence>
<proteinExistence type="predicted"/>